<feature type="transmembrane region" description="Helical" evidence="3">
    <location>
        <begin position="208"/>
        <end position="230"/>
    </location>
</feature>
<dbReference type="CDD" id="cd00383">
    <property type="entry name" value="trans_reg_C"/>
    <property type="match status" value="1"/>
</dbReference>
<dbReference type="GO" id="GO:0003677">
    <property type="term" value="F:DNA binding"/>
    <property type="evidence" value="ECO:0007669"/>
    <property type="project" value="UniProtKB-UniRule"/>
</dbReference>
<evidence type="ECO:0000313" key="6">
    <source>
        <dbReference type="Proteomes" id="UP000249725"/>
    </source>
</evidence>
<feature type="DNA-binding region" description="OmpR/PhoB-type" evidence="2">
    <location>
        <begin position="19"/>
        <end position="117"/>
    </location>
</feature>
<comment type="caution">
    <text evidence="5">The sequence shown here is derived from an EMBL/GenBank/DDBJ whole genome shotgun (WGS) entry which is preliminary data.</text>
</comment>
<dbReference type="SUPFAM" id="SSF46894">
    <property type="entry name" value="C-terminal effector domain of the bipartite response regulators"/>
    <property type="match status" value="1"/>
</dbReference>
<feature type="transmembrane region" description="Helical" evidence="3">
    <location>
        <begin position="326"/>
        <end position="348"/>
    </location>
</feature>
<evidence type="ECO:0000313" key="5">
    <source>
        <dbReference type="EMBL" id="RAK58060.1"/>
    </source>
</evidence>
<dbReference type="GO" id="GO:0006355">
    <property type="term" value="P:regulation of DNA-templated transcription"/>
    <property type="evidence" value="ECO:0007669"/>
    <property type="project" value="InterPro"/>
</dbReference>
<dbReference type="Proteomes" id="UP000249725">
    <property type="component" value="Unassembled WGS sequence"/>
</dbReference>
<accession>A0A328AST9</accession>
<dbReference type="AlphaFoldDB" id="A0A328AST9"/>
<keyword evidence="3" id="KW-0812">Transmembrane</keyword>
<dbReference type="GO" id="GO:0000160">
    <property type="term" value="P:phosphorelay signal transduction system"/>
    <property type="evidence" value="ECO:0007669"/>
    <property type="project" value="InterPro"/>
</dbReference>
<proteinExistence type="predicted"/>
<dbReference type="SMART" id="SM00862">
    <property type="entry name" value="Trans_reg_C"/>
    <property type="match status" value="1"/>
</dbReference>
<dbReference type="Pfam" id="PF00486">
    <property type="entry name" value="Trans_reg_C"/>
    <property type="match status" value="1"/>
</dbReference>
<sequence length="357" mass="35641">MPRKAPQPHLAAGGREGRGVTYRFEDFVLDPEQRQLRRGDTVVPISPRYFDALHLLVAEAGQLVTKDRLLSEVWAGVPVTDEALTQCVRTLRRELGDQASAPRFIATATKHGYRFIAPVSRLGAEEPAREAGVVGFALGGAAGAGLAGVAGGLLYGSLAMPGASMGGASVLSVLLVINVAIGLVGGFGVALGMALGRASLARAGVGRDLGLVIGGAVGGLATGAVCKLFALDLFALLFGAAPTAMTGGAEGLALGATVAAGAVVGARAGRGRLAPVLGAGLAGAAAGAAIILLGGRLMGDSLELLSATFRASRLTLGPLDGGWSRVALGAVEGFGFGAGVIGGARLGWRQLAGARPR</sequence>
<feature type="transmembrane region" description="Helical" evidence="3">
    <location>
        <begin position="170"/>
        <end position="196"/>
    </location>
</feature>
<keyword evidence="1 2" id="KW-0238">DNA-binding</keyword>
<keyword evidence="6" id="KW-1185">Reference proteome</keyword>
<feature type="transmembrane region" description="Helical" evidence="3">
    <location>
        <begin position="276"/>
        <end position="295"/>
    </location>
</feature>
<feature type="domain" description="OmpR/PhoB-type" evidence="4">
    <location>
        <begin position="19"/>
        <end position="117"/>
    </location>
</feature>
<evidence type="ECO:0000256" key="2">
    <source>
        <dbReference type="PROSITE-ProRule" id="PRU01091"/>
    </source>
</evidence>
<gene>
    <name evidence="5" type="ORF">DJ018_09175</name>
</gene>
<protein>
    <submittedName>
        <fullName evidence="5">Transcriptional regulator</fullName>
    </submittedName>
</protein>
<feature type="transmembrane region" description="Helical" evidence="3">
    <location>
        <begin position="131"/>
        <end position="158"/>
    </location>
</feature>
<dbReference type="PROSITE" id="PS51755">
    <property type="entry name" value="OMPR_PHOB"/>
    <property type="match status" value="1"/>
</dbReference>
<dbReference type="Gene3D" id="1.10.10.10">
    <property type="entry name" value="Winged helix-like DNA-binding domain superfamily/Winged helix DNA-binding domain"/>
    <property type="match status" value="1"/>
</dbReference>
<evidence type="ECO:0000256" key="1">
    <source>
        <dbReference type="ARBA" id="ARBA00023125"/>
    </source>
</evidence>
<evidence type="ECO:0000256" key="3">
    <source>
        <dbReference type="SAM" id="Phobius"/>
    </source>
</evidence>
<dbReference type="InterPro" id="IPR001867">
    <property type="entry name" value="OmpR/PhoB-type_DNA-bd"/>
</dbReference>
<dbReference type="InterPro" id="IPR036388">
    <property type="entry name" value="WH-like_DNA-bd_sf"/>
</dbReference>
<feature type="transmembrane region" description="Helical" evidence="3">
    <location>
        <begin position="236"/>
        <end position="264"/>
    </location>
</feature>
<evidence type="ECO:0000259" key="4">
    <source>
        <dbReference type="PROSITE" id="PS51755"/>
    </source>
</evidence>
<name>A0A328AST9_9CAUL</name>
<keyword evidence="3" id="KW-1133">Transmembrane helix</keyword>
<dbReference type="EMBL" id="QFYR01000001">
    <property type="protein sequence ID" value="RAK58060.1"/>
    <property type="molecule type" value="Genomic_DNA"/>
</dbReference>
<dbReference type="PANTHER" id="PTHR47691:SF3">
    <property type="entry name" value="HTH-TYPE TRANSCRIPTIONAL REGULATOR RV0890C-RELATED"/>
    <property type="match status" value="1"/>
</dbReference>
<keyword evidence="3" id="KW-0472">Membrane</keyword>
<dbReference type="InterPro" id="IPR016032">
    <property type="entry name" value="Sig_transdc_resp-reg_C-effctor"/>
</dbReference>
<organism evidence="5 6">
    <name type="scientific">Phenylobacterium deserti</name>
    <dbReference type="NCBI Taxonomy" id="1914756"/>
    <lineage>
        <taxon>Bacteria</taxon>
        <taxon>Pseudomonadati</taxon>
        <taxon>Pseudomonadota</taxon>
        <taxon>Alphaproteobacteria</taxon>
        <taxon>Caulobacterales</taxon>
        <taxon>Caulobacteraceae</taxon>
        <taxon>Phenylobacterium</taxon>
    </lineage>
</organism>
<reference evidence="6" key="1">
    <citation type="submission" date="2018-05" db="EMBL/GenBank/DDBJ databases">
        <authorList>
            <person name="Li X."/>
        </authorList>
    </citation>
    <scope>NUCLEOTIDE SEQUENCE [LARGE SCALE GENOMIC DNA]</scope>
    <source>
        <strain evidence="6">YIM 73061</strain>
    </source>
</reference>
<dbReference type="PANTHER" id="PTHR47691">
    <property type="entry name" value="REGULATOR-RELATED"/>
    <property type="match status" value="1"/>
</dbReference>